<keyword evidence="2" id="KW-0520">NAD</keyword>
<dbReference type="PROSITE" id="PS50305">
    <property type="entry name" value="SIRTUIN"/>
    <property type="match status" value="1"/>
</dbReference>
<evidence type="ECO:0000256" key="3">
    <source>
        <dbReference type="ARBA" id="ARBA00023118"/>
    </source>
</evidence>
<gene>
    <name evidence="10" type="ORF">QNI19_36095</name>
</gene>
<dbReference type="InterPro" id="IPR041486">
    <property type="entry name" value="ThsA_STALD"/>
</dbReference>
<dbReference type="InterPro" id="IPR029035">
    <property type="entry name" value="DHS-like_NAD/FAD-binding_dom"/>
</dbReference>
<protein>
    <recommendedName>
        <fullName evidence="6">NAD(+) hydrolase ThsA</fullName>
        <ecNumber evidence="4">3.2.2.5</ecNumber>
    </recommendedName>
</protein>
<comment type="caution">
    <text evidence="8">Lacks conserved residue(s) required for the propagation of feature annotation.</text>
</comment>
<feature type="domain" description="Deacetylase sirtuin-type" evidence="9">
    <location>
        <begin position="3"/>
        <end position="285"/>
    </location>
</feature>
<evidence type="ECO:0000313" key="10">
    <source>
        <dbReference type="EMBL" id="MDJ1498413.1"/>
    </source>
</evidence>
<evidence type="ECO:0000256" key="8">
    <source>
        <dbReference type="PROSITE-ProRule" id="PRU00236"/>
    </source>
</evidence>
<dbReference type="EC" id="3.2.2.5" evidence="4"/>
<comment type="similarity">
    <text evidence="5">Belongs to the soluble Thoeris ThsA family.</text>
</comment>
<dbReference type="EMBL" id="JASJOT010000046">
    <property type="protein sequence ID" value="MDJ1498413.1"/>
    <property type="molecule type" value="Genomic_DNA"/>
</dbReference>
<name>A0ABT7CXG6_9BACT</name>
<evidence type="ECO:0000256" key="4">
    <source>
        <dbReference type="ARBA" id="ARBA00034327"/>
    </source>
</evidence>
<comment type="caution">
    <text evidence="10">The sequence shown here is derived from an EMBL/GenBank/DDBJ whole genome shotgun (WGS) entry which is preliminary data.</text>
</comment>
<proteinExistence type="inferred from homology"/>
<keyword evidence="3" id="KW-0051">Antiviral defense</keyword>
<evidence type="ECO:0000313" key="11">
    <source>
        <dbReference type="Proteomes" id="UP001228581"/>
    </source>
</evidence>
<reference evidence="10 11" key="1">
    <citation type="submission" date="2023-05" db="EMBL/GenBank/DDBJ databases">
        <authorList>
            <person name="Zhang X."/>
        </authorList>
    </citation>
    <scope>NUCLEOTIDE SEQUENCE [LARGE SCALE GENOMIC DNA]</scope>
    <source>
        <strain evidence="10 11">DM2B3-1</strain>
    </source>
</reference>
<evidence type="ECO:0000259" key="9">
    <source>
        <dbReference type="PROSITE" id="PS50305"/>
    </source>
</evidence>
<evidence type="ECO:0000256" key="6">
    <source>
        <dbReference type="ARBA" id="ARBA00035033"/>
    </source>
</evidence>
<dbReference type="InterPro" id="IPR026590">
    <property type="entry name" value="Ssirtuin_cat_dom"/>
</dbReference>
<dbReference type="Pfam" id="PF18185">
    <property type="entry name" value="STALD"/>
    <property type="match status" value="1"/>
</dbReference>
<keyword evidence="1" id="KW-0378">Hydrolase</keyword>
<dbReference type="SUPFAM" id="SSF52467">
    <property type="entry name" value="DHS-like NAD/FAD-binding domain"/>
    <property type="match status" value="1"/>
</dbReference>
<dbReference type="CDD" id="cd01406">
    <property type="entry name" value="SIR2-like"/>
    <property type="match status" value="1"/>
</dbReference>
<evidence type="ECO:0000256" key="7">
    <source>
        <dbReference type="ARBA" id="ARBA00047575"/>
    </source>
</evidence>
<dbReference type="RefSeq" id="WP_314004815.1">
    <property type="nucleotide sequence ID" value="NZ_JASJOT010000046.1"/>
</dbReference>
<sequence length="483" mass="55924">MHKIEFSQEIKSFIKDFVKNIQANDAAIFAGAGLSRKAGYANWAELLAEIAEDLGLDIKKENDLISLAQFHVNKNQNNDKIKRKILEEFSDIEEPTEDHKILAKLPITTYWTTNYDNLIEESLKQEFKKPDVKYTIKQLTTTLPRRSATVYKMHGDVNHPSDAILTKEHFEQYPLKYAPFITALNGDLVAKTFLFIGFSFTDPNLNYVLSRLHFRFDSDARQHYCFVKRVIEKDYESNADFEYSKRKQELTIQDLLRYKIKALLIDDYSDITHILKEIENHYRKKTIFISGSAEVYADMGRETSQKFVHILSKKLIQEGYRIVNGFGWGIGSGIINGALDGIYEKPDKFSEDQLIIRPFPQFPTGKKDISELWEEYRQRMIQLAGISIFLFGNKKDESGNIINANGVKREFEISLEKGLIPIAVGITGYIAKELWNEIKENNIYERFGKNEEIEKLFESLNEKELGTDQLVENIIKLIKLLNK</sequence>
<organism evidence="10 11">
    <name type="scientific">Xanthocytophaga flava</name>
    <dbReference type="NCBI Taxonomy" id="3048013"/>
    <lineage>
        <taxon>Bacteria</taxon>
        <taxon>Pseudomonadati</taxon>
        <taxon>Bacteroidota</taxon>
        <taxon>Cytophagia</taxon>
        <taxon>Cytophagales</taxon>
        <taxon>Rhodocytophagaceae</taxon>
        <taxon>Xanthocytophaga</taxon>
    </lineage>
</organism>
<evidence type="ECO:0000256" key="5">
    <source>
        <dbReference type="ARBA" id="ARBA00035014"/>
    </source>
</evidence>
<comment type="catalytic activity">
    <reaction evidence="7">
        <text>NAD(+) + H2O = ADP-D-ribose + nicotinamide + H(+)</text>
        <dbReference type="Rhea" id="RHEA:16301"/>
        <dbReference type="ChEBI" id="CHEBI:15377"/>
        <dbReference type="ChEBI" id="CHEBI:15378"/>
        <dbReference type="ChEBI" id="CHEBI:17154"/>
        <dbReference type="ChEBI" id="CHEBI:57540"/>
        <dbReference type="ChEBI" id="CHEBI:57967"/>
        <dbReference type="EC" id="3.2.2.5"/>
    </reaction>
    <physiologicalReaction direction="left-to-right" evidence="7">
        <dbReference type="Rhea" id="RHEA:16302"/>
    </physiologicalReaction>
</comment>
<keyword evidence="11" id="KW-1185">Reference proteome</keyword>
<dbReference type="Proteomes" id="UP001228581">
    <property type="component" value="Unassembled WGS sequence"/>
</dbReference>
<evidence type="ECO:0000256" key="1">
    <source>
        <dbReference type="ARBA" id="ARBA00022801"/>
    </source>
</evidence>
<evidence type="ECO:0000256" key="2">
    <source>
        <dbReference type="ARBA" id="ARBA00023027"/>
    </source>
</evidence>
<dbReference type="Pfam" id="PF13289">
    <property type="entry name" value="SIR2_2"/>
    <property type="match status" value="1"/>
</dbReference>
<accession>A0ABT7CXG6</accession>